<dbReference type="PANTHER" id="PTHR43493">
    <property type="entry name" value="DNA GYRASE/TOPOISOMERASE SUBUNIT A"/>
    <property type="match status" value="1"/>
</dbReference>
<dbReference type="SUPFAM" id="SSF101904">
    <property type="entry name" value="GyrA/ParC C-terminal domain-like"/>
    <property type="match status" value="1"/>
</dbReference>
<dbReference type="Gene3D" id="2.120.10.90">
    <property type="entry name" value="DNA gyrase/topoisomerase IV, subunit A, C-terminal"/>
    <property type="match status" value="1"/>
</dbReference>
<dbReference type="GO" id="GO:0003918">
    <property type="term" value="F:DNA topoisomerase type II (double strand cut, ATP-hydrolyzing) activity"/>
    <property type="evidence" value="ECO:0007669"/>
    <property type="project" value="TreeGrafter"/>
</dbReference>
<gene>
    <name evidence="1" type="ORF">LARV_02454</name>
</gene>
<evidence type="ECO:0000313" key="1">
    <source>
        <dbReference type="EMBL" id="GAP14680.1"/>
    </source>
</evidence>
<dbReference type="InterPro" id="IPR050220">
    <property type="entry name" value="Type_II_DNA_Topoisomerases"/>
</dbReference>
<dbReference type="GO" id="GO:0009330">
    <property type="term" value="C:DNA topoisomerase type II (double strand cut, ATP-hydrolyzing) complex"/>
    <property type="evidence" value="ECO:0007669"/>
    <property type="project" value="TreeGrafter"/>
</dbReference>
<sequence>MERPDLTNIRTDVLAYIESLEARIAFLEGKRSRVTIHEEEPEIHHETALPEEKPTTDSLISLSANGKIKRTQRHLYSRQHRSGMGVFDLDIDLPDLPAALQVCPESTSLLLFTNLARVFRLPVGKMDAREVRAKGEDLTIRFPLEEGERYVAVLPDRASGFVALASERGRIRILRHHLFGEHMRPGTAMFKPEEFGQLTTVCWSPGSLDLLLLSRRGMGIRFSEKLVNPQGDLGLRLAEGDSLVAVLSVSEESSVFIAGADGRGTVRKMSSFAPNKSTGGSGKIAMRSDQIAGALVVDPNDDIFMASRLAKVIRFPVNEVPETDGVVQGVVCMQLRADDVVALSTSKALS</sequence>
<protein>
    <submittedName>
        <fullName evidence="1">Type IIA topoisomerase, A subunit</fullName>
    </submittedName>
</protein>
<organism evidence="1">
    <name type="scientific">Longilinea arvoryzae</name>
    <dbReference type="NCBI Taxonomy" id="360412"/>
    <lineage>
        <taxon>Bacteria</taxon>
        <taxon>Bacillati</taxon>
        <taxon>Chloroflexota</taxon>
        <taxon>Anaerolineae</taxon>
        <taxon>Anaerolineales</taxon>
        <taxon>Anaerolineaceae</taxon>
        <taxon>Longilinea</taxon>
    </lineage>
</organism>
<dbReference type="GO" id="GO:0003677">
    <property type="term" value="F:DNA binding"/>
    <property type="evidence" value="ECO:0007669"/>
    <property type="project" value="InterPro"/>
</dbReference>
<dbReference type="EMBL" id="DF967972">
    <property type="protein sequence ID" value="GAP14680.1"/>
    <property type="molecule type" value="Genomic_DNA"/>
</dbReference>
<dbReference type="InterPro" id="IPR035516">
    <property type="entry name" value="Gyrase/topoIV_suA_C"/>
</dbReference>
<name>A0A0S7BK22_9CHLR</name>
<dbReference type="Proteomes" id="UP000055060">
    <property type="component" value="Unassembled WGS sequence"/>
</dbReference>
<dbReference type="STRING" id="360412.LARV_02454"/>
<keyword evidence="1" id="KW-0413">Isomerase</keyword>
<dbReference type="Pfam" id="PF03989">
    <property type="entry name" value="DNA_gyraseA_C"/>
    <property type="match status" value="3"/>
</dbReference>
<dbReference type="GO" id="GO:0005737">
    <property type="term" value="C:cytoplasm"/>
    <property type="evidence" value="ECO:0007669"/>
    <property type="project" value="TreeGrafter"/>
</dbReference>
<dbReference type="InterPro" id="IPR006691">
    <property type="entry name" value="GyrA/parC_rep"/>
</dbReference>
<keyword evidence="2" id="KW-1185">Reference proteome</keyword>
<reference evidence="1" key="1">
    <citation type="submission" date="2015-07" db="EMBL/GenBank/DDBJ databases">
        <title>Draft Genome Sequences of Anaerolinea thermolimosa IMO-1, Bellilinea caldifistulae GOMI-1, Leptolinea tardivitalis YMTK-2, Levilinea saccharolytica KIBI-1,Longilinea arvoryzae KOME-1, Previously Described as Members of the Anaerolineaceae (Chloroflexi).</title>
        <authorList>
            <person name="Sekiguchi Y."/>
            <person name="Ohashi A."/>
            <person name="Matsuura N."/>
            <person name="Tourlousse M.D."/>
        </authorList>
    </citation>
    <scope>NUCLEOTIDE SEQUENCE [LARGE SCALE GENOMIC DNA]</scope>
    <source>
        <strain evidence="1">KOME-1</strain>
    </source>
</reference>
<dbReference type="RefSeq" id="WP_075073918.1">
    <property type="nucleotide sequence ID" value="NZ_DF967972.1"/>
</dbReference>
<dbReference type="GO" id="GO:0006265">
    <property type="term" value="P:DNA topological change"/>
    <property type="evidence" value="ECO:0007669"/>
    <property type="project" value="InterPro"/>
</dbReference>
<evidence type="ECO:0000313" key="2">
    <source>
        <dbReference type="Proteomes" id="UP000055060"/>
    </source>
</evidence>
<dbReference type="PANTHER" id="PTHR43493:SF1">
    <property type="entry name" value="DNA TOPOISOMERASE 4 SUBUNIT A"/>
    <property type="match status" value="1"/>
</dbReference>
<accession>A0A0S7BK22</accession>
<dbReference type="AlphaFoldDB" id="A0A0S7BK22"/>
<proteinExistence type="predicted"/>
<dbReference type="GO" id="GO:0005524">
    <property type="term" value="F:ATP binding"/>
    <property type="evidence" value="ECO:0007669"/>
    <property type="project" value="InterPro"/>
</dbReference>